<protein>
    <submittedName>
        <fullName evidence="1">Uncharacterized protein</fullName>
    </submittedName>
</protein>
<proteinExistence type="predicted"/>
<dbReference type="EMBL" id="JAVREP010000001">
    <property type="protein sequence ID" value="MDT0327061.1"/>
    <property type="molecule type" value="Genomic_DNA"/>
</dbReference>
<keyword evidence="2" id="KW-1185">Reference proteome</keyword>
<comment type="caution">
    <text evidence="1">The sequence shown here is derived from an EMBL/GenBank/DDBJ whole genome shotgun (WGS) entry which is preliminary data.</text>
</comment>
<evidence type="ECO:0000313" key="1">
    <source>
        <dbReference type="EMBL" id="MDT0327061.1"/>
    </source>
</evidence>
<dbReference type="RefSeq" id="WP_311509855.1">
    <property type="nucleotide sequence ID" value="NZ_JAVREP010000001.1"/>
</dbReference>
<gene>
    <name evidence="1" type="ORF">RM479_01420</name>
</gene>
<dbReference type="Proteomes" id="UP001183390">
    <property type="component" value="Unassembled WGS sequence"/>
</dbReference>
<reference evidence="2" key="1">
    <citation type="submission" date="2023-07" db="EMBL/GenBank/DDBJ databases">
        <title>30 novel species of actinomycetes from the DSMZ collection.</title>
        <authorList>
            <person name="Nouioui I."/>
        </authorList>
    </citation>
    <scope>NUCLEOTIDE SEQUENCE [LARGE SCALE GENOMIC DNA]</scope>
    <source>
        <strain evidence="2">DSM 44743</strain>
    </source>
</reference>
<evidence type="ECO:0000313" key="2">
    <source>
        <dbReference type="Proteomes" id="UP001183390"/>
    </source>
</evidence>
<name>A0ABU2M336_9ACTN</name>
<accession>A0ABU2M336</accession>
<sequence>MTTQTHVRQVTITQPDAADVALTWASDVPGMSPGAVLMDLDPGVTLHLQTELDDLDAPYVEALITALIVVRERMPEAVSAS</sequence>
<organism evidence="1 2">
    <name type="scientific">Nocardiopsis lambiniae</name>
    <dbReference type="NCBI Taxonomy" id="3075539"/>
    <lineage>
        <taxon>Bacteria</taxon>
        <taxon>Bacillati</taxon>
        <taxon>Actinomycetota</taxon>
        <taxon>Actinomycetes</taxon>
        <taxon>Streptosporangiales</taxon>
        <taxon>Nocardiopsidaceae</taxon>
        <taxon>Nocardiopsis</taxon>
    </lineage>
</organism>